<dbReference type="InterPro" id="IPR038765">
    <property type="entry name" value="Papain-like_cys_pep_sf"/>
</dbReference>
<evidence type="ECO:0000256" key="2">
    <source>
        <dbReference type="ARBA" id="ARBA00022670"/>
    </source>
</evidence>
<keyword evidence="10" id="KW-1185">Reference proteome</keyword>
<dbReference type="PANTHER" id="PTHR10183">
    <property type="entry name" value="CALPAIN"/>
    <property type="match status" value="1"/>
</dbReference>
<evidence type="ECO:0000256" key="1">
    <source>
        <dbReference type="ARBA" id="ARBA00007623"/>
    </source>
</evidence>
<protein>
    <recommendedName>
        <fullName evidence="8">Calpain catalytic domain-containing protein</fullName>
    </recommendedName>
</protein>
<dbReference type="InterPro" id="IPR001300">
    <property type="entry name" value="Peptidase_C2_calpain_cat"/>
</dbReference>
<dbReference type="eggNOG" id="KOG0045">
    <property type="taxonomic scope" value="Eukaryota"/>
</dbReference>
<evidence type="ECO:0000256" key="3">
    <source>
        <dbReference type="ARBA" id="ARBA00022801"/>
    </source>
</evidence>
<comment type="caution">
    <text evidence="5">Lacks conserved residue(s) required for the propagation of feature annotation.</text>
</comment>
<dbReference type="GO" id="GO:0004198">
    <property type="term" value="F:calcium-dependent cysteine-type endopeptidase activity"/>
    <property type="evidence" value="ECO:0007669"/>
    <property type="project" value="InterPro"/>
</dbReference>
<dbReference type="Pfam" id="PF00648">
    <property type="entry name" value="Peptidase_C2"/>
    <property type="match status" value="2"/>
</dbReference>
<keyword evidence="6" id="KW-0175">Coiled coil</keyword>
<dbReference type="InterPro" id="IPR022682">
    <property type="entry name" value="Calpain_domain_III"/>
</dbReference>
<dbReference type="Gene3D" id="2.60.120.380">
    <property type="match status" value="5"/>
</dbReference>
<dbReference type="GeneID" id="17281477"/>
<reference evidence="9" key="2">
    <citation type="submission" date="2024-10" db="UniProtKB">
        <authorList>
            <consortium name="EnsemblProtists"/>
        </authorList>
    </citation>
    <scope>IDENTIFICATION</scope>
</reference>
<feature type="region of interest" description="Disordered" evidence="7">
    <location>
        <begin position="846"/>
        <end position="879"/>
    </location>
</feature>
<keyword evidence="3" id="KW-0378">Hydrolase</keyword>
<keyword evidence="4" id="KW-0788">Thiol protease</keyword>
<dbReference type="KEGG" id="ehx:EMIHUDRAFT_226821"/>
<dbReference type="PANTHER" id="PTHR10183:SF379">
    <property type="entry name" value="CALPAIN-5"/>
    <property type="match status" value="1"/>
</dbReference>
<feature type="domain" description="Calpain catalytic" evidence="8">
    <location>
        <begin position="949"/>
        <end position="1277"/>
    </location>
</feature>
<dbReference type="SUPFAM" id="SSF54001">
    <property type="entry name" value="Cysteine proteinases"/>
    <property type="match status" value="2"/>
</dbReference>
<dbReference type="Pfam" id="PF01067">
    <property type="entry name" value="Calpain_III"/>
    <property type="match status" value="2"/>
</dbReference>
<dbReference type="InterPro" id="IPR022684">
    <property type="entry name" value="Calpain_cysteine_protease"/>
</dbReference>
<evidence type="ECO:0000256" key="6">
    <source>
        <dbReference type="SAM" id="Coils"/>
    </source>
</evidence>
<dbReference type="InterPro" id="IPR022683">
    <property type="entry name" value="Calpain_III"/>
</dbReference>
<organism evidence="9 10">
    <name type="scientific">Emiliania huxleyi (strain CCMP1516)</name>
    <dbReference type="NCBI Taxonomy" id="280463"/>
    <lineage>
        <taxon>Eukaryota</taxon>
        <taxon>Haptista</taxon>
        <taxon>Haptophyta</taxon>
        <taxon>Prymnesiophyceae</taxon>
        <taxon>Isochrysidales</taxon>
        <taxon>Noelaerhabdaceae</taxon>
        <taxon>Emiliania</taxon>
    </lineage>
</organism>
<reference evidence="10" key="1">
    <citation type="journal article" date="2013" name="Nature">
        <title>Pan genome of the phytoplankton Emiliania underpins its global distribution.</title>
        <authorList>
            <person name="Read B.A."/>
            <person name="Kegel J."/>
            <person name="Klute M.J."/>
            <person name="Kuo A."/>
            <person name="Lefebvre S.C."/>
            <person name="Maumus F."/>
            <person name="Mayer C."/>
            <person name="Miller J."/>
            <person name="Monier A."/>
            <person name="Salamov A."/>
            <person name="Young J."/>
            <person name="Aguilar M."/>
            <person name="Claverie J.M."/>
            <person name="Frickenhaus S."/>
            <person name="Gonzalez K."/>
            <person name="Herman E.K."/>
            <person name="Lin Y.C."/>
            <person name="Napier J."/>
            <person name="Ogata H."/>
            <person name="Sarno A.F."/>
            <person name="Shmutz J."/>
            <person name="Schroeder D."/>
            <person name="de Vargas C."/>
            <person name="Verret F."/>
            <person name="von Dassow P."/>
            <person name="Valentin K."/>
            <person name="Van de Peer Y."/>
            <person name="Wheeler G."/>
            <person name="Dacks J.B."/>
            <person name="Delwiche C.F."/>
            <person name="Dyhrman S.T."/>
            <person name="Glockner G."/>
            <person name="John U."/>
            <person name="Richards T."/>
            <person name="Worden A.Z."/>
            <person name="Zhang X."/>
            <person name="Grigoriev I.V."/>
            <person name="Allen A.E."/>
            <person name="Bidle K."/>
            <person name="Borodovsky M."/>
            <person name="Bowler C."/>
            <person name="Brownlee C."/>
            <person name="Cock J.M."/>
            <person name="Elias M."/>
            <person name="Gladyshev V.N."/>
            <person name="Groth M."/>
            <person name="Guda C."/>
            <person name="Hadaegh A."/>
            <person name="Iglesias-Rodriguez M.D."/>
            <person name="Jenkins J."/>
            <person name="Jones B.M."/>
            <person name="Lawson T."/>
            <person name="Leese F."/>
            <person name="Lindquist E."/>
            <person name="Lobanov A."/>
            <person name="Lomsadze A."/>
            <person name="Malik S.B."/>
            <person name="Marsh M.E."/>
            <person name="Mackinder L."/>
            <person name="Mock T."/>
            <person name="Mueller-Roeber B."/>
            <person name="Pagarete A."/>
            <person name="Parker M."/>
            <person name="Probert I."/>
            <person name="Quesneville H."/>
            <person name="Raines C."/>
            <person name="Rensing S.A."/>
            <person name="Riano-Pachon D.M."/>
            <person name="Richier S."/>
            <person name="Rokitta S."/>
            <person name="Shiraiwa Y."/>
            <person name="Soanes D.M."/>
            <person name="van der Giezen M."/>
            <person name="Wahlund T.M."/>
            <person name="Williams B."/>
            <person name="Wilson W."/>
            <person name="Wolfe G."/>
            <person name="Wurch L.L."/>
        </authorList>
    </citation>
    <scope>NUCLEOTIDE SEQUENCE</scope>
</reference>
<feature type="coiled-coil region" evidence="6">
    <location>
        <begin position="1626"/>
        <end position="1678"/>
    </location>
</feature>
<dbReference type="OMA" id="REDICAQ"/>
<dbReference type="SMART" id="SM00720">
    <property type="entry name" value="calpain_III"/>
    <property type="match status" value="3"/>
</dbReference>
<feature type="region of interest" description="Disordered" evidence="7">
    <location>
        <begin position="1"/>
        <end position="23"/>
    </location>
</feature>
<evidence type="ECO:0000259" key="8">
    <source>
        <dbReference type="PROSITE" id="PS50203"/>
    </source>
</evidence>
<dbReference type="Gene3D" id="3.90.70.10">
    <property type="entry name" value="Cysteine proteinases"/>
    <property type="match status" value="2"/>
</dbReference>
<feature type="region of interest" description="Disordered" evidence="7">
    <location>
        <begin position="122"/>
        <end position="153"/>
    </location>
</feature>
<dbReference type="STRING" id="2903.R1FKT8"/>
<feature type="region of interest" description="Disordered" evidence="7">
    <location>
        <begin position="698"/>
        <end position="732"/>
    </location>
</feature>
<dbReference type="PaxDb" id="2903-EOD36206"/>
<dbReference type="Proteomes" id="UP000013827">
    <property type="component" value="Unassembled WGS sequence"/>
</dbReference>
<comment type="similarity">
    <text evidence="1">Belongs to the peptidase C2 family.</text>
</comment>
<dbReference type="RefSeq" id="XP_005788635.1">
    <property type="nucleotide sequence ID" value="XM_005788578.1"/>
</dbReference>
<evidence type="ECO:0000256" key="7">
    <source>
        <dbReference type="SAM" id="MobiDB-lite"/>
    </source>
</evidence>
<dbReference type="HOGENOM" id="CLU_241387_0_0_1"/>
<proteinExistence type="inferred from homology"/>
<feature type="domain" description="Calpain catalytic" evidence="8">
    <location>
        <begin position="177"/>
        <end position="500"/>
    </location>
</feature>
<dbReference type="EnsemblProtists" id="EOD36206">
    <property type="protein sequence ID" value="EOD36206"/>
    <property type="gene ID" value="EMIHUDRAFT_226821"/>
</dbReference>
<dbReference type="SMART" id="SM00230">
    <property type="entry name" value="CysPc"/>
    <property type="match status" value="2"/>
</dbReference>
<evidence type="ECO:0000256" key="5">
    <source>
        <dbReference type="PROSITE-ProRule" id="PRU00239"/>
    </source>
</evidence>
<keyword evidence="2" id="KW-0645">Protease</keyword>
<feature type="compositionally biased region" description="Low complexity" evidence="7">
    <location>
        <begin position="137"/>
        <end position="153"/>
    </location>
</feature>
<name>A0A0D3KKC1_EMIH1</name>
<dbReference type="PRINTS" id="PR00704">
    <property type="entry name" value="CALPAIN"/>
</dbReference>
<accession>A0A0D3KKC1</accession>
<dbReference type="GO" id="GO:0006508">
    <property type="term" value="P:proteolysis"/>
    <property type="evidence" value="ECO:0007669"/>
    <property type="project" value="UniProtKB-KW"/>
</dbReference>
<dbReference type="PROSITE" id="PS50203">
    <property type="entry name" value="CALPAIN_CAT"/>
    <property type="match status" value="2"/>
</dbReference>
<evidence type="ECO:0000313" key="10">
    <source>
        <dbReference type="Proteomes" id="UP000013827"/>
    </source>
</evidence>
<sequence>MAEKSVDGSWRGPELTGGCPKHPTWPANPQFTLAPSTAGDCIALLPIGLVVLKGKLGVPVGPTMSSSMIVTKSKYKASAAQRVTFACPPLGEGECYVILASTFEPGQEGDFTLGVGHEGGDFTLEPHPRSATPLPKQPAAAPSAQASSGAAASIGDDPAIKSALAELAEQQGRGKTVYEDGSFNCAGKDSKTLYISGAPAARSKKIDAWARLHALSGGGDLGGTYGKPGTLIIPRDGLEDRHILGAIAMVRSRPGLLGRVLAWSQEGAGMHGLRFFKDGRWQTVVVDDLLPCHGKRQLAYSSEGEPREGPVAIILKGLAKMYGCYEAMSGGRVGASLEDLTGGYSDKIYLRDGPFLGEKQQQVTPSADVTSGVMWTRLSGLLSAGHLLGATFKKKHAADGEVAALPDDQYRPLVHPVVEMREAEGLQMVRMRVCYGKPGADGRVVPLCQWSGAWSSGSSEWAAQQGPAAALGGAPEDGTFWMTFGDFIAGFTKVYVCRMYEDTSRATLAGEWTQASAGGCVSRAPGTRWRCNPQYRLTVASKTSALLALAQPDAELDGNLDSDSYPHAIGLYLLKASSGEGAARRKRYLREEELLGCSRFGKSRQVCFEAELEPGVEYIAVPCTYEPAVQMPFHLSAASPAGCILEPLPASGDWHERGLSGAWSVQAGTAGGCPNNPETWAQNPQFEEAHVQLAAEAQKAAAEQRDADAKALQAREPGGCSSPPRTAPHEQTSSLAPAIGLLVFGSGGGLVSGPYEELGQKQVGASQFEIGTQEVSAEVALPAAGAYTLLASTFAPGQEAAFVVALYSTDASITVKQLNGALVSAGSVMKSSALRFSSRVGGSVSTGGVDLGDRARPQGIAGPGAGTRSAIEPPAAKHDISKTREELGDDGKLGHAQRMELEEAQRLDKWKENVPMMTIEGQPLSDNVKKKHKELVAFAEANAAANGGLFVDPDFPKAPGSAAGEDQPAVYNQGKPVAGMPVVTQWRRPREWTDTPKLFKNDWEVENVIQGPGIDNRWLLSAINISTIGNREQLDRFFFGESELHADKGFFVCKIYRDDPLSDDDWQAVILVDDRIPCTADGKPAFARNVDPSVYWVMIMEKVFAKYSGSYEAMQGGTVTQGLEDLTGGIGYKFDLTRDEADRGGVKQWIPKGEVPERLWDEVMEKMKTEHVVGCTCSTKGEPRPQTEKKGILVNRTYCMVTGGDFEDNKLMRLRIPLDESGEATEWNGKWSDDSAAWNSRLRQMLHFSKSSSDGTFWIEYADFCKHFTKVYMCRMLDDLWTRFAVKSRWMDETAGGCTNFISWRNNNQWILNITRPKTKLVIKLTQPDARKSAGHGRHYSNAIGSHHFHASAACGAGTRFYIFRGNEDPTDHKRRKLVLKDGDEEDGGDFVFCKEPRFSRQVTVEYTFEKSSETPYILMPFLFEPGRESLFKLTLLSDDRDDDGILRPLSSVRIPDFGFSEVKPEEDWRRTTLLDAWSTGGPGNQLGDEDCAGGPLTGSVDEWSKNCQFQITLPHKTRCFLFLELHDVKTDMRDVAGLQTEPDYPTVGFVVLQTAELRRGDGQWLELGQLEPDEGSKYIVIPYTDRPGVQHKYALTLYTDYEHKFEKVKPRCGAECVQCGNPTGLSRVLDKLDTLEQKYAALAELAAYANQVQAHAKEQYDQYLAALKQANAETKAQICSSSA</sequence>
<dbReference type="InterPro" id="IPR036213">
    <property type="entry name" value="Calpain_III_sf"/>
</dbReference>
<evidence type="ECO:0000313" key="9">
    <source>
        <dbReference type="EnsemblProtists" id="EOD36206"/>
    </source>
</evidence>
<dbReference type="SUPFAM" id="SSF49758">
    <property type="entry name" value="Calpain large subunit, middle domain (domain III)"/>
    <property type="match status" value="5"/>
</dbReference>
<evidence type="ECO:0000256" key="4">
    <source>
        <dbReference type="ARBA" id="ARBA00022807"/>
    </source>
</evidence>